<dbReference type="Pfam" id="PF06980">
    <property type="entry name" value="DUF1302"/>
    <property type="match status" value="1"/>
</dbReference>
<reference evidence="2 3" key="1">
    <citation type="submission" date="2020-02" db="EMBL/GenBank/DDBJ databases">
        <title>Ideonella bacterium strain TBM-1.</title>
        <authorList>
            <person name="Chen W.-M."/>
        </authorList>
    </citation>
    <scope>NUCLEOTIDE SEQUENCE [LARGE SCALE GENOMIC DNA]</scope>
    <source>
        <strain evidence="2 3">TBM-1</strain>
    </source>
</reference>
<organism evidence="2 3">
    <name type="scientific">Ideonella livida</name>
    <dbReference type="NCBI Taxonomy" id="2707176"/>
    <lineage>
        <taxon>Bacteria</taxon>
        <taxon>Pseudomonadati</taxon>
        <taxon>Pseudomonadota</taxon>
        <taxon>Betaproteobacteria</taxon>
        <taxon>Burkholderiales</taxon>
        <taxon>Sphaerotilaceae</taxon>
        <taxon>Ideonella</taxon>
    </lineage>
</organism>
<dbReference type="AlphaFoldDB" id="A0A7C9TNR4"/>
<feature type="chain" id="PRO_5028887176" evidence="1">
    <location>
        <begin position="37"/>
        <end position="564"/>
    </location>
</feature>
<dbReference type="EMBL" id="JAAGOH010000038">
    <property type="protein sequence ID" value="NDY93527.1"/>
    <property type="molecule type" value="Genomic_DNA"/>
</dbReference>
<dbReference type="Proteomes" id="UP000484255">
    <property type="component" value="Unassembled WGS sequence"/>
</dbReference>
<keyword evidence="3" id="KW-1185">Reference proteome</keyword>
<protein>
    <submittedName>
        <fullName evidence="2">DUF1302 domain-containing protein</fullName>
    </submittedName>
</protein>
<evidence type="ECO:0000256" key="1">
    <source>
        <dbReference type="SAM" id="SignalP"/>
    </source>
</evidence>
<accession>A0A7C9TNR4</accession>
<name>A0A7C9TNR4_9BURK</name>
<sequence>MPRSAPPRSGAPAHRPALPPLLLALLAAPWAGGAMATEITTGEPRLQLRWDNTVKASLASRLKAADPALLASANHDDGNRNFGKGLISQRVDWLSEADLTWDKRLGARLSAAAWHDRAYLSRNDNPGFAGGAFPNQTSASANQFTEATRTVHGRHAEVLDAFAFARFELGEANGSVRAGHHALVWGESLFFGTNAVAGGQMPVDVVKLVSVPGTPFKEAIRPVPMLSGQVQLDAHLTLGAYVQTGWQASRTAAVGSYFSNADPAVDGGERLLTGPSSAAVRDADQRPRDGGQWGLQMRLRGDETDYGVYLLNFHAKTPQLVPRLSLLTPPAVPEPTAVPTGYAMAYQQDIKVLGLSASRTFGDFNVALEASVRHNQDLASTQGADASAFAPVAPTDNQDHPGYAVGRTAHLNVSTLATLPETALWREASLVAELAWNRLLSVSRNAAALDPNGTRDGVALRLQLEPTYRGVLPGMDLGVPLGLGWAPKGSRPLAMSSPNAWIPEGGGDVSIGLNGSYHDSLRFSLSLTHYLGTAAPFNDAANAYSWQQTLKDRDFVSASVRYAF</sequence>
<keyword evidence="1" id="KW-0732">Signal</keyword>
<dbReference type="InterPro" id="IPR010727">
    <property type="entry name" value="DUF1302"/>
</dbReference>
<evidence type="ECO:0000313" key="2">
    <source>
        <dbReference type="EMBL" id="NDY93527.1"/>
    </source>
</evidence>
<feature type="signal peptide" evidence="1">
    <location>
        <begin position="1"/>
        <end position="36"/>
    </location>
</feature>
<gene>
    <name evidence="2" type="ORF">G3A44_20250</name>
</gene>
<comment type="caution">
    <text evidence="2">The sequence shown here is derived from an EMBL/GenBank/DDBJ whole genome shotgun (WGS) entry which is preliminary data.</text>
</comment>
<evidence type="ECO:0000313" key="3">
    <source>
        <dbReference type="Proteomes" id="UP000484255"/>
    </source>
</evidence>
<proteinExistence type="predicted"/>